<proteinExistence type="predicted"/>
<dbReference type="EMBL" id="JAAVXB010000016">
    <property type="protein sequence ID" value="NKF24504.1"/>
    <property type="molecule type" value="Genomic_DNA"/>
</dbReference>
<evidence type="ECO:0000313" key="2">
    <source>
        <dbReference type="Proteomes" id="UP000653472"/>
    </source>
</evidence>
<protein>
    <submittedName>
        <fullName evidence="1">DUF3987 domain-containing protein</fullName>
    </submittedName>
</protein>
<dbReference type="InterPro" id="IPR025048">
    <property type="entry name" value="DUF3987"/>
</dbReference>
<sequence>MINDDSEVPSHQASFREYPSSNFTAPHQGWDNVTQHVAPPAIPAMGVQAPIADFHVLSGPALRYPLPAHECPPEVGKAVLEVAAELDVNSTMVLLTMLTSFSTVCAPLFDVLDPRGVKSPTTIYSLIIAEPADKKSAVARMINEPIREFWDSNKEKRKALEASRKATQHIWAGKLKSLLSQITSEMWSGNAGALDARYELEKEIAAHEYAKPQKGRQKGIIMSRVSKRALADSFSEDHQALALVADEGKLLLDRDFMELVSLLNKMWDGESDSFDYKNETVDFINPRVTLTLMIQSGPLERHMKKHGDAMLDVGFLPRLLAFRVQPVQDFNPQFEEKSHKNPAWDIIYKRMRQLLELWGQDRVVLEFTDEARNRWFYYSNSLRYLAQKNGYLSDVPFLALRAMDNITRIAALLHIMSQREGKIGLEILDSAYCLGWHFIIEWKREFATPAVILDAQVMWAYFNRRLIEMGQSDYEYVYVQRCSSPKIRGNDQRFRNVISHMQDEGILSVYHGPDNKRRIRLNLERFNTSLSR</sequence>
<accession>A0A970BAJ7</accession>
<reference evidence="1" key="1">
    <citation type="submission" date="2020-03" db="EMBL/GenBank/DDBJ databases">
        <title>Solimonas marina sp. nov., isolated from deep seawater of the Pacific Ocean.</title>
        <authorList>
            <person name="Liu X."/>
            <person name="Lai Q."/>
            <person name="Sun F."/>
            <person name="Gai Y."/>
            <person name="Li G."/>
            <person name="Shao Z."/>
        </authorList>
    </citation>
    <scope>NUCLEOTIDE SEQUENCE</scope>
    <source>
        <strain evidence="1">C16B3</strain>
    </source>
</reference>
<dbReference type="Proteomes" id="UP000653472">
    <property type="component" value="Unassembled WGS sequence"/>
</dbReference>
<organism evidence="1 2">
    <name type="scientific">Solimonas marina</name>
    <dbReference type="NCBI Taxonomy" id="2714601"/>
    <lineage>
        <taxon>Bacteria</taxon>
        <taxon>Pseudomonadati</taxon>
        <taxon>Pseudomonadota</taxon>
        <taxon>Gammaproteobacteria</taxon>
        <taxon>Nevskiales</taxon>
        <taxon>Nevskiaceae</taxon>
        <taxon>Solimonas</taxon>
    </lineage>
</organism>
<dbReference type="RefSeq" id="WP_168149813.1">
    <property type="nucleotide sequence ID" value="NZ_JAAVXB010000016.1"/>
</dbReference>
<name>A0A970BAJ7_9GAMM</name>
<comment type="caution">
    <text evidence="1">The sequence shown here is derived from an EMBL/GenBank/DDBJ whole genome shotgun (WGS) entry which is preliminary data.</text>
</comment>
<gene>
    <name evidence="1" type="ORF">G7Y82_19505</name>
</gene>
<keyword evidence="2" id="KW-1185">Reference proteome</keyword>
<evidence type="ECO:0000313" key="1">
    <source>
        <dbReference type="EMBL" id="NKF24504.1"/>
    </source>
</evidence>
<dbReference type="Pfam" id="PF13148">
    <property type="entry name" value="DUF3987"/>
    <property type="match status" value="1"/>
</dbReference>
<dbReference type="AlphaFoldDB" id="A0A970BAJ7"/>